<sequence length="407" mass="44324">MRFSFIHAADLHIDSPLAGLRLKDAAVAERFANAGRAAVTALIDEAIASKAAFLVIAGDVFDGSWKDVTTGLFFVSAIARLHREGIPSFIVKGNHDAESVVSRDLPYPDTVKVFPSNKAESFALEAQRVVLHGRSFPNRHIDEFVATYPARRDGWLNIGVLHTSLDGRPGHVGYAPCSVDDLKRFGYDYWALGHVHAHEIVHDDPWIVFPGNLQGRSIRETGAKGAVRVTVEDGRIVEVVPLALDGARWAHLSVDLQDVTAEDDVTARVVAAVTEAHDAAEGRPLAIRVTLTGATALHNQLVARRESIEDDLRARAFQLQDDCWIEQLKLRTSLPPRPVALSSAESLDLDRLLDTAADDPAFAATLYELIETVKAKLPKDLLDELQADEVQARLASEARALLGGALS</sequence>
<keyword evidence="1" id="KW-0378">Hydrolase</keyword>
<dbReference type="InterPro" id="IPR050535">
    <property type="entry name" value="DNA_Repair-Maintenance_Comp"/>
</dbReference>
<dbReference type="Pfam" id="PF00149">
    <property type="entry name" value="Metallophos"/>
    <property type="match status" value="1"/>
</dbReference>
<feature type="domain" description="Calcineurin-like phosphoesterase" evidence="2">
    <location>
        <begin position="4"/>
        <end position="197"/>
    </location>
</feature>
<comment type="caution">
    <text evidence="3">The sequence shown here is derived from an EMBL/GenBank/DDBJ whole genome shotgun (WGS) entry which is preliminary data.</text>
</comment>
<dbReference type="GO" id="GO:0016787">
    <property type="term" value="F:hydrolase activity"/>
    <property type="evidence" value="ECO:0007669"/>
    <property type="project" value="UniProtKB-KW"/>
</dbReference>
<protein>
    <submittedName>
        <fullName evidence="3">Metallophosphoesterase</fullName>
    </submittedName>
</protein>
<evidence type="ECO:0000313" key="3">
    <source>
        <dbReference type="EMBL" id="MBI5133036.1"/>
    </source>
</evidence>
<dbReference type="InterPro" id="IPR014576">
    <property type="entry name" value="Pesterase_YhaO"/>
</dbReference>
<evidence type="ECO:0000313" key="4">
    <source>
        <dbReference type="Proteomes" id="UP000782519"/>
    </source>
</evidence>
<accession>A0A933S301</accession>
<reference evidence="3" key="1">
    <citation type="submission" date="2020-07" db="EMBL/GenBank/DDBJ databases">
        <title>Huge and variable diversity of episymbiotic CPR bacteria and DPANN archaea in groundwater ecosystems.</title>
        <authorList>
            <person name="He C.Y."/>
            <person name="Keren R."/>
            <person name="Whittaker M."/>
            <person name="Farag I.F."/>
            <person name="Doudna J."/>
            <person name="Cate J.H.D."/>
            <person name="Banfield J.F."/>
        </authorList>
    </citation>
    <scope>NUCLEOTIDE SEQUENCE</scope>
    <source>
        <strain evidence="3">NC_groundwater_1818_Pr3_B-0.1um_66_35</strain>
    </source>
</reference>
<dbReference type="Gene3D" id="3.60.21.10">
    <property type="match status" value="1"/>
</dbReference>
<dbReference type="PANTHER" id="PTHR30337">
    <property type="entry name" value="COMPONENT OF ATP-DEPENDENT DSDNA EXONUCLEASE"/>
    <property type="match status" value="1"/>
</dbReference>
<proteinExistence type="predicted"/>
<gene>
    <name evidence="3" type="ORF">HZA66_26655</name>
</gene>
<dbReference type="SUPFAM" id="SSF56300">
    <property type="entry name" value="Metallo-dependent phosphatases"/>
    <property type="match status" value="1"/>
</dbReference>
<evidence type="ECO:0000259" key="2">
    <source>
        <dbReference type="Pfam" id="PF00149"/>
    </source>
</evidence>
<evidence type="ECO:0000256" key="1">
    <source>
        <dbReference type="ARBA" id="ARBA00022801"/>
    </source>
</evidence>
<dbReference type="EMBL" id="JACRJB010000078">
    <property type="protein sequence ID" value="MBI5133036.1"/>
    <property type="molecule type" value="Genomic_DNA"/>
</dbReference>
<dbReference type="AlphaFoldDB" id="A0A933S301"/>
<dbReference type="InterPro" id="IPR041796">
    <property type="entry name" value="Mre11_N"/>
</dbReference>
<dbReference type="Proteomes" id="UP000782519">
    <property type="component" value="Unassembled WGS sequence"/>
</dbReference>
<name>A0A933S301_RHOPL</name>
<dbReference type="InterPro" id="IPR029052">
    <property type="entry name" value="Metallo-depent_PP-like"/>
</dbReference>
<dbReference type="InterPro" id="IPR004843">
    <property type="entry name" value="Calcineurin-like_PHP"/>
</dbReference>
<dbReference type="CDD" id="cd00840">
    <property type="entry name" value="MPP_Mre11_N"/>
    <property type="match status" value="1"/>
</dbReference>
<dbReference type="PANTHER" id="PTHR30337:SF7">
    <property type="entry name" value="PHOSPHOESTERASE"/>
    <property type="match status" value="1"/>
</dbReference>
<dbReference type="PIRSF" id="PIRSF033091">
    <property type="entry name" value="Pesterase_YhaO"/>
    <property type="match status" value="1"/>
</dbReference>
<organism evidence="3 4">
    <name type="scientific">Rhodopseudomonas palustris</name>
    <dbReference type="NCBI Taxonomy" id="1076"/>
    <lineage>
        <taxon>Bacteria</taxon>
        <taxon>Pseudomonadati</taxon>
        <taxon>Pseudomonadota</taxon>
        <taxon>Alphaproteobacteria</taxon>
        <taxon>Hyphomicrobiales</taxon>
        <taxon>Nitrobacteraceae</taxon>
        <taxon>Rhodopseudomonas</taxon>
    </lineage>
</organism>